<evidence type="ECO:0000256" key="1">
    <source>
        <dbReference type="SAM" id="MobiDB-lite"/>
    </source>
</evidence>
<feature type="region of interest" description="Disordered" evidence="1">
    <location>
        <begin position="55"/>
        <end position="104"/>
    </location>
</feature>
<keyword evidence="3" id="KW-1185">Reference proteome</keyword>
<protein>
    <submittedName>
        <fullName evidence="2">Uncharacterized protein</fullName>
    </submittedName>
</protein>
<feature type="compositionally biased region" description="Polar residues" evidence="1">
    <location>
        <begin position="60"/>
        <end position="73"/>
    </location>
</feature>
<accession>A0ABV0MTU0</accession>
<dbReference type="EMBL" id="JAHRIO010012014">
    <property type="protein sequence ID" value="MEQ2162560.1"/>
    <property type="molecule type" value="Genomic_DNA"/>
</dbReference>
<dbReference type="Proteomes" id="UP001476798">
    <property type="component" value="Unassembled WGS sequence"/>
</dbReference>
<evidence type="ECO:0000313" key="3">
    <source>
        <dbReference type="Proteomes" id="UP001476798"/>
    </source>
</evidence>
<gene>
    <name evidence="2" type="ORF">GOODEAATRI_021073</name>
</gene>
<organism evidence="2 3">
    <name type="scientific">Goodea atripinnis</name>
    <dbReference type="NCBI Taxonomy" id="208336"/>
    <lineage>
        <taxon>Eukaryota</taxon>
        <taxon>Metazoa</taxon>
        <taxon>Chordata</taxon>
        <taxon>Craniata</taxon>
        <taxon>Vertebrata</taxon>
        <taxon>Euteleostomi</taxon>
        <taxon>Actinopterygii</taxon>
        <taxon>Neopterygii</taxon>
        <taxon>Teleostei</taxon>
        <taxon>Neoteleostei</taxon>
        <taxon>Acanthomorphata</taxon>
        <taxon>Ovalentaria</taxon>
        <taxon>Atherinomorphae</taxon>
        <taxon>Cyprinodontiformes</taxon>
        <taxon>Goodeidae</taxon>
        <taxon>Goodea</taxon>
    </lineage>
</organism>
<proteinExistence type="predicted"/>
<reference evidence="2 3" key="1">
    <citation type="submission" date="2021-06" db="EMBL/GenBank/DDBJ databases">
        <authorList>
            <person name="Palmer J.M."/>
        </authorList>
    </citation>
    <scope>NUCLEOTIDE SEQUENCE [LARGE SCALE GENOMIC DNA]</scope>
    <source>
        <strain evidence="2 3">GA_2019</strain>
        <tissue evidence="2">Muscle</tissue>
    </source>
</reference>
<sequence>MESDECSFTVKASQIEENLYRCPAMSSCLSSLLEEPRPEPNLKIPAAICWTDNVTAPVGPNNSPDQMVEQTQRQVRRSHQTTRTRSGRCSDDITLRKKKQNTHS</sequence>
<name>A0ABV0MTU0_9TELE</name>
<comment type="caution">
    <text evidence="2">The sequence shown here is derived from an EMBL/GenBank/DDBJ whole genome shotgun (WGS) entry which is preliminary data.</text>
</comment>
<evidence type="ECO:0000313" key="2">
    <source>
        <dbReference type="EMBL" id="MEQ2162560.1"/>
    </source>
</evidence>
<feature type="compositionally biased region" description="Basic residues" evidence="1">
    <location>
        <begin position="74"/>
        <end position="86"/>
    </location>
</feature>